<proteinExistence type="predicted"/>
<organism evidence="3 4">
    <name type="scientific">Acetohalobium arabaticum (strain ATCC 49924 / DSM 5501 / Z-7288)</name>
    <dbReference type="NCBI Taxonomy" id="574087"/>
    <lineage>
        <taxon>Bacteria</taxon>
        <taxon>Bacillati</taxon>
        <taxon>Bacillota</taxon>
        <taxon>Clostridia</taxon>
        <taxon>Halanaerobiales</taxon>
        <taxon>Halobacteroidaceae</taxon>
        <taxon>Acetohalobium</taxon>
    </lineage>
</organism>
<protein>
    <submittedName>
        <fullName evidence="3">Transcriptional regulator, XRE family</fullName>
    </submittedName>
</protein>
<evidence type="ECO:0000313" key="3">
    <source>
        <dbReference type="EMBL" id="ADL12195.1"/>
    </source>
</evidence>
<dbReference type="InterPro" id="IPR001387">
    <property type="entry name" value="Cro/C1-type_HTH"/>
</dbReference>
<evidence type="ECO:0000313" key="4">
    <source>
        <dbReference type="Proteomes" id="UP000001661"/>
    </source>
</evidence>
<dbReference type="Gene3D" id="1.10.260.40">
    <property type="entry name" value="lambda repressor-like DNA-binding domains"/>
    <property type="match status" value="1"/>
</dbReference>
<sequence length="131" mass="15650">MNFSQRLKQLRKEKGLTLEKLADEFDRSKTTFSNYENNHRKPDIDLTIELAEYFNVSIDYLLGNTEEKRTADEIKEVISENQELFKLWEIISDRKDLQLLLQQVKNFDSKSINNFINIINIIKKEQQDYSE</sequence>
<dbReference type="RefSeq" id="WP_013277641.1">
    <property type="nucleotide sequence ID" value="NC_014378.1"/>
</dbReference>
<dbReference type="PANTHER" id="PTHR46558">
    <property type="entry name" value="TRACRIPTIONAL REGULATORY PROTEIN-RELATED-RELATED"/>
    <property type="match status" value="1"/>
</dbReference>
<dbReference type="OrthoDB" id="9811208at2"/>
<keyword evidence="4" id="KW-1185">Reference proteome</keyword>
<evidence type="ECO:0000256" key="1">
    <source>
        <dbReference type="ARBA" id="ARBA00023125"/>
    </source>
</evidence>
<dbReference type="HOGENOM" id="CLU_066192_4_4_9"/>
<dbReference type="PANTHER" id="PTHR46558:SF11">
    <property type="entry name" value="HTH-TYPE TRANSCRIPTIONAL REGULATOR XRE"/>
    <property type="match status" value="1"/>
</dbReference>
<evidence type="ECO:0000259" key="2">
    <source>
        <dbReference type="PROSITE" id="PS50943"/>
    </source>
</evidence>
<reference evidence="3 4" key="1">
    <citation type="journal article" date="2010" name="Stand. Genomic Sci.">
        <title>Complete genome sequence of Acetohalobium arabaticum type strain (Z-7288).</title>
        <authorList>
            <person name="Sikorski J."/>
            <person name="Lapidus A."/>
            <person name="Chertkov O."/>
            <person name="Lucas S."/>
            <person name="Copeland A."/>
            <person name="Glavina Del Rio T."/>
            <person name="Nolan M."/>
            <person name="Tice H."/>
            <person name="Cheng J.F."/>
            <person name="Han C."/>
            <person name="Brambilla E."/>
            <person name="Pitluck S."/>
            <person name="Liolios K."/>
            <person name="Ivanova N."/>
            <person name="Mavromatis K."/>
            <person name="Mikhailova N."/>
            <person name="Pati A."/>
            <person name="Bruce D."/>
            <person name="Detter C."/>
            <person name="Tapia R."/>
            <person name="Goodwin L."/>
            <person name="Chen A."/>
            <person name="Palaniappan K."/>
            <person name="Land M."/>
            <person name="Hauser L."/>
            <person name="Chang Y.J."/>
            <person name="Jeffries C.D."/>
            <person name="Rohde M."/>
            <person name="Goker M."/>
            <person name="Spring S."/>
            <person name="Woyke T."/>
            <person name="Bristow J."/>
            <person name="Eisen J.A."/>
            <person name="Markowitz V."/>
            <person name="Hugenholtz P."/>
            <person name="Kyrpides N.C."/>
            <person name="Klenk H.P."/>
        </authorList>
    </citation>
    <scope>NUCLEOTIDE SEQUENCE [LARGE SCALE GENOMIC DNA]</scope>
    <source>
        <strain evidence="4">ATCC 49924 / DSM 5501 / Z-7288</strain>
    </source>
</reference>
<dbReference type="eggNOG" id="COG1396">
    <property type="taxonomic scope" value="Bacteria"/>
</dbReference>
<dbReference type="EMBL" id="CP002105">
    <property type="protein sequence ID" value="ADL12195.1"/>
    <property type="molecule type" value="Genomic_DNA"/>
</dbReference>
<gene>
    <name evidence="3" type="ordered locus">Acear_0654</name>
</gene>
<name>D9QVD6_ACEAZ</name>
<dbReference type="CDD" id="cd00093">
    <property type="entry name" value="HTH_XRE"/>
    <property type="match status" value="1"/>
</dbReference>
<keyword evidence="1" id="KW-0238">DNA-binding</keyword>
<dbReference type="Proteomes" id="UP000001661">
    <property type="component" value="Chromosome"/>
</dbReference>
<dbReference type="KEGG" id="aar:Acear_0654"/>
<dbReference type="AlphaFoldDB" id="D9QVD6"/>
<feature type="domain" description="HTH cro/C1-type" evidence="2">
    <location>
        <begin position="7"/>
        <end position="61"/>
    </location>
</feature>
<accession>D9QVD6</accession>
<dbReference type="SUPFAM" id="SSF47413">
    <property type="entry name" value="lambda repressor-like DNA-binding domains"/>
    <property type="match status" value="1"/>
</dbReference>
<dbReference type="PROSITE" id="PS50943">
    <property type="entry name" value="HTH_CROC1"/>
    <property type="match status" value="1"/>
</dbReference>
<dbReference type="InterPro" id="IPR010982">
    <property type="entry name" value="Lambda_DNA-bd_dom_sf"/>
</dbReference>
<dbReference type="Pfam" id="PF12844">
    <property type="entry name" value="HTH_19"/>
    <property type="match status" value="1"/>
</dbReference>
<dbReference type="GO" id="GO:0003677">
    <property type="term" value="F:DNA binding"/>
    <property type="evidence" value="ECO:0007669"/>
    <property type="project" value="UniProtKB-KW"/>
</dbReference>
<dbReference type="SMART" id="SM00530">
    <property type="entry name" value="HTH_XRE"/>
    <property type="match status" value="1"/>
</dbReference>